<evidence type="ECO:0000256" key="1">
    <source>
        <dbReference type="SAM" id="Phobius"/>
    </source>
</evidence>
<keyword evidence="2" id="KW-0732">Signal</keyword>
<feature type="transmembrane region" description="Helical" evidence="1">
    <location>
        <begin position="144"/>
        <end position="165"/>
    </location>
</feature>
<dbReference type="RefSeq" id="XP_022308089.1">
    <property type="nucleotide sequence ID" value="XM_022452381.1"/>
</dbReference>
<evidence type="ECO:0000256" key="2">
    <source>
        <dbReference type="SAM" id="SignalP"/>
    </source>
</evidence>
<accession>A0A8B8BZ17</accession>
<protein>
    <submittedName>
        <fullName evidence="4">Uncharacterized protein LOC111114094</fullName>
    </submittedName>
</protein>
<keyword evidence="1" id="KW-1133">Transmembrane helix</keyword>
<proteinExistence type="predicted"/>
<evidence type="ECO:0000313" key="3">
    <source>
        <dbReference type="Proteomes" id="UP000694844"/>
    </source>
</evidence>
<evidence type="ECO:0000313" key="4">
    <source>
        <dbReference type="RefSeq" id="XP_022308089.1"/>
    </source>
</evidence>
<feature type="signal peptide" evidence="2">
    <location>
        <begin position="1"/>
        <end position="24"/>
    </location>
</feature>
<gene>
    <name evidence="4" type="primary">LOC111114094</name>
</gene>
<keyword evidence="3" id="KW-1185">Reference proteome</keyword>
<reference evidence="4" key="1">
    <citation type="submission" date="2025-08" db="UniProtKB">
        <authorList>
            <consortium name="RefSeq"/>
        </authorList>
    </citation>
    <scope>IDENTIFICATION</scope>
    <source>
        <tissue evidence="4">Whole sample</tissue>
    </source>
</reference>
<dbReference type="Gene3D" id="2.170.300.10">
    <property type="entry name" value="Tie2 ligand-binding domain superfamily"/>
    <property type="match status" value="1"/>
</dbReference>
<sequence length="197" mass="21504">MHCRCCELSKSVVILCLTLTVCLGEETKSKNGCVGNYIFNKSVNKCIECPPGFVGTGCIYRCPDKKYGQFCLSTCSCPAEQCNAITGCSEGTTTNDRVEGQNKLTTLSTEFTHKNSFTSNILTNSSSSSPMAGKTVENNHRTSLLITVAGTCISTLLLVAIGFQLRLRIILCRREHNDQQNMFCENGNVYAEANNVI</sequence>
<feature type="chain" id="PRO_5034858776" evidence="2">
    <location>
        <begin position="25"/>
        <end position="197"/>
    </location>
</feature>
<dbReference type="Proteomes" id="UP000694844">
    <property type="component" value="Chromosome 9"/>
</dbReference>
<dbReference type="AlphaFoldDB" id="A0A8B8BZ17"/>
<dbReference type="OrthoDB" id="6203647at2759"/>
<keyword evidence="1" id="KW-0812">Transmembrane</keyword>
<name>A0A8B8BZ17_CRAVI</name>
<keyword evidence="1" id="KW-0472">Membrane</keyword>
<dbReference type="KEGG" id="cvn:111114094"/>
<dbReference type="GeneID" id="111114094"/>
<organism evidence="3 4">
    <name type="scientific">Crassostrea virginica</name>
    <name type="common">Eastern oyster</name>
    <dbReference type="NCBI Taxonomy" id="6565"/>
    <lineage>
        <taxon>Eukaryota</taxon>
        <taxon>Metazoa</taxon>
        <taxon>Spiralia</taxon>
        <taxon>Lophotrochozoa</taxon>
        <taxon>Mollusca</taxon>
        <taxon>Bivalvia</taxon>
        <taxon>Autobranchia</taxon>
        <taxon>Pteriomorphia</taxon>
        <taxon>Ostreida</taxon>
        <taxon>Ostreoidea</taxon>
        <taxon>Ostreidae</taxon>
        <taxon>Crassostrea</taxon>
    </lineage>
</organism>